<dbReference type="InterPro" id="IPR036236">
    <property type="entry name" value="Znf_C2H2_sf"/>
</dbReference>
<organism evidence="4 5">
    <name type="scientific">Lophiotrema nucula</name>
    <dbReference type="NCBI Taxonomy" id="690887"/>
    <lineage>
        <taxon>Eukaryota</taxon>
        <taxon>Fungi</taxon>
        <taxon>Dikarya</taxon>
        <taxon>Ascomycota</taxon>
        <taxon>Pezizomycotina</taxon>
        <taxon>Dothideomycetes</taxon>
        <taxon>Pleosporomycetidae</taxon>
        <taxon>Pleosporales</taxon>
        <taxon>Lophiotremataceae</taxon>
        <taxon>Lophiotrema</taxon>
    </lineage>
</organism>
<dbReference type="InterPro" id="IPR013087">
    <property type="entry name" value="Znf_C2H2_type"/>
</dbReference>
<name>A0A6A5YKQ1_9PLEO</name>
<dbReference type="SUPFAM" id="SSF57667">
    <property type="entry name" value="beta-beta-alpha zinc fingers"/>
    <property type="match status" value="1"/>
</dbReference>
<gene>
    <name evidence="4" type="ORF">BDV96DRAFT_329534</name>
</gene>
<evidence type="ECO:0000313" key="5">
    <source>
        <dbReference type="Proteomes" id="UP000799770"/>
    </source>
</evidence>
<feature type="compositionally biased region" description="Polar residues" evidence="2">
    <location>
        <begin position="66"/>
        <end position="91"/>
    </location>
</feature>
<dbReference type="PANTHER" id="PTHR38166:SF1">
    <property type="entry name" value="C2H2-TYPE DOMAIN-CONTAINING PROTEIN"/>
    <property type="match status" value="1"/>
</dbReference>
<feature type="region of interest" description="Disordered" evidence="2">
    <location>
        <begin position="152"/>
        <end position="225"/>
    </location>
</feature>
<dbReference type="PROSITE" id="PS00028">
    <property type="entry name" value="ZINC_FINGER_C2H2_1"/>
    <property type="match status" value="1"/>
</dbReference>
<dbReference type="Proteomes" id="UP000799770">
    <property type="component" value="Unassembled WGS sequence"/>
</dbReference>
<keyword evidence="1" id="KW-0479">Metal-binding</keyword>
<evidence type="ECO:0000256" key="1">
    <source>
        <dbReference type="PROSITE-ProRule" id="PRU00042"/>
    </source>
</evidence>
<evidence type="ECO:0000313" key="4">
    <source>
        <dbReference type="EMBL" id="KAF2106738.1"/>
    </source>
</evidence>
<protein>
    <recommendedName>
        <fullName evidence="3">C2H2-type domain-containing protein</fullName>
    </recommendedName>
</protein>
<feature type="region of interest" description="Disordered" evidence="2">
    <location>
        <begin position="63"/>
        <end position="93"/>
    </location>
</feature>
<dbReference type="Gene3D" id="3.30.160.60">
    <property type="entry name" value="Classic Zinc Finger"/>
    <property type="match status" value="1"/>
</dbReference>
<proteinExistence type="predicted"/>
<evidence type="ECO:0000256" key="2">
    <source>
        <dbReference type="SAM" id="MobiDB-lite"/>
    </source>
</evidence>
<evidence type="ECO:0000259" key="3">
    <source>
        <dbReference type="PROSITE" id="PS50157"/>
    </source>
</evidence>
<keyword evidence="1" id="KW-0863">Zinc-finger</keyword>
<keyword evidence="5" id="KW-1185">Reference proteome</keyword>
<dbReference type="GO" id="GO:0008270">
    <property type="term" value="F:zinc ion binding"/>
    <property type="evidence" value="ECO:0007669"/>
    <property type="project" value="UniProtKB-KW"/>
</dbReference>
<dbReference type="SMART" id="SM00355">
    <property type="entry name" value="ZnF_C2H2"/>
    <property type="match status" value="1"/>
</dbReference>
<feature type="domain" description="C2H2-type" evidence="3">
    <location>
        <begin position="13"/>
        <end position="41"/>
    </location>
</feature>
<keyword evidence="1" id="KW-0862">Zinc</keyword>
<accession>A0A6A5YKQ1</accession>
<dbReference type="AlphaFoldDB" id="A0A6A5YKQ1"/>
<feature type="compositionally biased region" description="Polar residues" evidence="2">
    <location>
        <begin position="152"/>
        <end position="188"/>
    </location>
</feature>
<dbReference type="EMBL" id="ML977360">
    <property type="protein sequence ID" value="KAF2106738.1"/>
    <property type="molecule type" value="Genomic_DNA"/>
</dbReference>
<sequence length="395" mass="44319">MKSRACMASGAEYKCSFCEKTYARSDGLAVHIRRKHGIEQAARVERHGIEVSEDVEEMLGKERHSQISTLQSPARYSSRNSTAVEPQSEQSMLDAGLAEQHGVTPCDDSQTPPIEFQERIRNNDPVLSSAIDSLTDQLLRGWLITVNKSLSQLPSDTDSTSSENASHGQTPNASNSKKRAQSSQQVDTSGGRDRPKSSMENNESEDEEPERPRKRRSQPVPSGDQDEAIGLICPFYYNGPPCYQSIRACSGVNSHHNMDKLRDHITRKHVEDCCPRCQTKVNGRQGLELHQQSGEECVRQNKITDGKLTPGEWETIVTQCKNFTRHKNLGMGQHWVQLYKALFPADIKPLSPYARPVVMWQIYTRAKIKLSNMFPSMSEWQIEEAAECIARGCGD</sequence>
<reference evidence="4" key="1">
    <citation type="journal article" date="2020" name="Stud. Mycol.">
        <title>101 Dothideomycetes genomes: a test case for predicting lifestyles and emergence of pathogens.</title>
        <authorList>
            <person name="Haridas S."/>
            <person name="Albert R."/>
            <person name="Binder M."/>
            <person name="Bloem J."/>
            <person name="Labutti K."/>
            <person name="Salamov A."/>
            <person name="Andreopoulos B."/>
            <person name="Baker S."/>
            <person name="Barry K."/>
            <person name="Bills G."/>
            <person name="Bluhm B."/>
            <person name="Cannon C."/>
            <person name="Castanera R."/>
            <person name="Culley D."/>
            <person name="Daum C."/>
            <person name="Ezra D."/>
            <person name="Gonzalez J."/>
            <person name="Henrissat B."/>
            <person name="Kuo A."/>
            <person name="Liang C."/>
            <person name="Lipzen A."/>
            <person name="Lutzoni F."/>
            <person name="Magnuson J."/>
            <person name="Mondo S."/>
            <person name="Nolan M."/>
            <person name="Ohm R."/>
            <person name="Pangilinan J."/>
            <person name="Park H.-J."/>
            <person name="Ramirez L."/>
            <person name="Alfaro M."/>
            <person name="Sun H."/>
            <person name="Tritt A."/>
            <person name="Yoshinaga Y."/>
            <person name="Zwiers L.-H."/>
            <person name="Turgeon B."/>
            <person name="Goodwin S."/>
            <person name="Spatafora J."/>
            <person name="Crous P."/>
            <person name="Grigoriev I."/>
        </authorList>
    </citation>
    <scope>NUCLEOTIDE SEQUENCE</scope>
    <source>
        <strain evidence="4">CBS 627.86</strain>
    </source>
</reference>
<dbReference type="PROSITE" id="PS50157">
    <property type="entry name" value="ZINC_FINGER_C2H2_2"/>
    <property type="match status" value="1"/>
</dbReference>
<dbReference type="PANTHER" id="PTHR38166">
    <property type="entry name" value="C2H2-TYPE DOMAIN-CONTAINING PROTEIN-RELATED"/>
    <property type="match status" value="1"/>
</dbReference>